<organism evidence="2 3">
    <name type="scientific">Microbacterium hominis</name>
    <dbReference type="NCBI Taxonomy" id="162426"/>
    <lineage>
        <taxon>Bacteria</taxon>
        <taxon>Bacillati</taxon>
        <taxon>Actinomycetota</taxon>
        <taxon>Actinomycetes</taxon>
        <taxon>Micrococcales</taxon>
        <taxon>Microbacteriaceae</taxon>
        <taxon>Microbacterium</taxon>
    </lineage>
</organism>
<proteinExistence type="predicted"/>
<dbReference type="Proteomes" id="UP000233276">
    <property type="component" value="Chromosome"/>
</dbReference>
<evidence type="ECO:0000313" key="2">
    <source>
        <dbReference type="EMBL" id="AUG29002.1"/>
    </source>
</evidence>
<evidence type="ECO:0000256" key="1">
    <source>
        <dbReference type="SAM" id="SignalP"/>
    </source>
</evidence>
<protein>
    <submittedName>
        <fullName evidence="2">Uncharacterized protein</fullName>
    </submittedName>
</protein>
<dbReference type="EMBL" id="CP025299">
    <property type="protein sequence ID" value="AUG29002.1"/>
    <property type="molecule type" value="Genomic_DNA"/>
</dbReference>
<accession>A0A2K9D7Z3</accession>
<keyword evidence="1" id="KW-0732">Signal</keyword>
<name>A0A2K9D7Z3_9MICO</name>
<dbReference type="RefSeq" id="WP_101305852.1">
    <property type="nucleotide sequence ID" value="NZ_CP025299.1"/>
</dbReference>
<dbReference type="KEGG" id="mhos:CXR34_05630"/>
<feature type="signal peptide" evidence="1">
    <location>
        <begin position="1"/>
        <end position="26"/>
    </location>
</feature>
<sequence>MKKKILLVIPAAMILISAGMAAPANAAEGDISSTDGTAAALAGIDGSLKLTPADGAGLGTTDLTAATVHIPADPADGVTVAIEGVDLKIGLPGASAAEDGVPLADGTVTYSARAFSNSVIASEQGVQMLTTIAGPNAPARYEYSIDVPAGGALKEVGGGAAAVFNEDGNPVVMILPAWAKDSNGLDVPTHYAVEGDKLVQYVDHSGPGIAYPVVADPQFAWMGIVPTVKLNRSETYNMRYGSLPSKLALCGTIGGVAGIAVAGPCAVSLAVLTAKAGAFYGNGNCLQVLIGPGILGGVEYKDSYCR</sequence>
<evidence type="ECO:0000313" key="3">
    <source>
        <dbReference type="Proteomes" id="UP000233276"/>
    </source>
</evidence>
<reference evidence="2 3" key="1">
    <citation type="submission" date="2017-12" db="EMBL/GenBank/DDBJ databases">
        <title>Isolation and characterization of estrogens degradatiion strain Microbacterium hominis SJTG1.</title>
        <authorList>
            <person name="Xiong W."/>
            <person name="Yin C."/>
            <person name="Zheng D."/>
            <person name="Liang R."/>
        </authorList>
    </citation>
    <scope>NUCLEOTIDE SEQUENCE [LARGE SCALE GENOMIC DNA]</scope>
    <source>
        <strain evidence="2 3">SJTG1</strain>
    </source>
</reference>
<feature type="chain" id="PRO_5014791497" evidence="1">
    <location>
        <begin position="27"/>
        <end position="306"/>
    </location>
</feature>
<dbReference type="AlphaFoldDB" id="A0A2K9D7Z3"/>
<gene>
    <name evidence="2" type="ORF">CXR34_05630</name>
</gene>